<protein>
    <submittedName>
        <fullName evidence="2">Hydrolase or acyltransferase, alpha/beta fold family</fullName>
    </submittedName>
</protein>
<keyword evidence="2" id="KW-0012">Acyltransferase</keyword>
<gene>
    <name evidence="2" type="ordered locus">Geob_1207</name>
</gene>
<dbReference type="Proteomes" id="UP000007721">
    <property type="component" value="Chromosome"/>
</dbReference>
<dbReference type="Pfam" id="PF00561">
    <property type="entry name" value="Abhydrolase_1"/>
    <property type="match status" value="1"/>
</dbReference>
<dbReference type="Gene3D" id="3.40.50.1820">
    <property type="entry name" value="alpha/beta hydrolase"/>
    <property type="match status" value="1"/>
</dbReference>
<sequence length="288" mass="31772">MTSPLRQYAVAEDAILRYRVHGHGSQKLILVHGLASRAETWTDLVQLFPPDRYTLYLLDLLGSGGSAKPAKADYSIRAHGRRLLNFIEGLGLSGVTLVGHSLGGTVVLFAAIEALAGREVLLKSLVIIGGPGFIQRLPLVAQVFRFSLAGKAFVAIPSPEAWVKVGLKVAYYDKRLVDREHVDRYLPCYRDRAAKLALVATCRALVPPDSDRLIGCYGKLRLPVLLLWGRHDRIVSVSQGERLKKAISGARLEIIGDCGHNPQEERSEETFRIIDGFIHHHISRTSNS</sequence>
<keyword evidence="2" id="KW-0808">Transferase</keyword>
<dbReference type="PRINTS" id="PR00111">
    <property type="entry name" value="ABHYDROLASE"/>
</dbReference>
<dbReference type="InterPro" id="IPR000073">
    <property type="entry name" value="AB_hydrolase_1"/>
</dbReference>
<dbReference type="AlphaFoldDB" id="B9M3S4"/>
<dbReference type="GO" id="GO:0016746">
    <property type="term" value="F:acyltransferase activity"/>
    <property type="evidence" value="ECO:0007669"/>
    <property type="project" value="UniProtKB-KW"/>
</dbReference>
<dbReference type="PANTHER" id="PTHR46438:SF11">
    <property type="entry name" value="LIPASE-RELATED"/>
    <property type="match status" value="1"/>
</dbReference>
<name>B9M3S4_GEODF</name>
<dbReference type="InterPro" id="IPR029058">
    <property type="entry name" value="AB_hydrolase_fold"/>
</dbReference>
<keyword evidence="2" id="KW-0378">Hydrolase</keyword>
<evidence type="ECO:0000313" key="3">
    <source>
        <dbReference type="Proteomes" id="UP000007721"/>
    </source>
</evidence>
<evidence type="ECO:0000313" key="2">
    <source>
        <dbReference type="EMBL" id="ACM19567.2"/>
    </source>
</evidence>
<dbReference type="eggNOG" id="COG2267">
    <property type="taxonomic scope" value="Bacteria"/>
</dbReference>
<dbReference type="STRING" id="316067.Geob_1207"/>
<feature type="domain" description="AB hydrolase-1" evidence="1">
    <location>
        <begin position="28"/>
        <end position="266"/>
    </location>
</feature>
<accession>B9M3S4</accession>
<dbReference type="EMBL" id="CP001390">
    <property type="protein sequence ID" value="ACM19567.2"/>
    <property type="molecule type" value="Genomic_DNA"/>
</dbReference>
<dbReference type="SUPFAM" id="SSF53474">
    <property type="entry name" value="alpha/beta-Hydrolases"/>
    <property type="match status" value="1"/>
</dbReference>
<keyword evidence="3" id="KW-1185">Reference proteome</keyword>
<dbReference type="HOGENOM" id="CLU_020336_13_9_7"/>
<dbReference type="GO" id="GO:0016787">
    <property type="term" value="F:hydrolase activity"/>
    <property type="evidence" value="ECO:0007669"/>
    <property type="project" value="UniProtKB-KW"/>
</dbReference>
<reference evidence="2 3" key="1">
    <citation type="submission" date="2009-01" db="EMBL/GenBank/DDBJ databases">
        <title>Complete sequence of Geobacter sp. FRC-32.</title>
        <authorList>
            <consortium name="US DOE Joint Genome Institute"/>
            <person name="Lucas S."/>
            <person name="Copeland A."/>
            <person name="Lapidus A."/>
            <person name="Glavina del Rio T."/>
            <person name="Dalin E."/>
            <person name="Tice H."/>
            <person name="Bruce D."/>
            <person name="Goodwin L."/>
            <person name="Pitluck S."/>
            <person name="Saunders E."/>
            <person name="Brettin T."/>
            <person name="Detter J.C."/>
            <person name="Han C."/>
            <person name="Larimer F."/>
            <person name="Land M."/>
            <person name="Hauser L."/>
            <person name="Kyrpides N."/>
            <person name="Ovchinnikova G."/>
            <person name="Kostka J."/>
            <person name="Richardson P."/>
        </authorList>
    </citation>
    <scope>NUCLEOTIDE SEQUENCE [LARGE SCALE GENOMIC DNA]</scope>
    <source>
        <strain evidence="3">DSM 22248 / JCM 15807 / FRC-32</strain>
    </source>
</reference>
<dbReference type="PANTHER" id="PTHR46438">
    <property type="entry name" value="ALPHA/BETA-HYDROLASES SUPERFAMILY PROTEIN"/>
    <property type="match status" value="1"/>
</dbReference>
<dbReference type="OrthoDB" id="5342129at2"/>
<evidence type="ECO:0000259" key="1">
    <source>
        <dbReference type="Pfam" id="PF00561"/>
    </source>
</evidence>
<organism evidence="2 3">
    <name type="scientific">Geotalea daltonii (strain DSM 22248 / JCM 15807 / FRC-32)</name>
    <name type="common">Geobacter daltonii</name>
    <dbReference type="NCBI Taxonomy" id="316067"/>
    <lineage>
        <taxon>Bacteria</taxon>
        <taxon>Pseudomonadati</taxon>
        <taxon>Thermodesulfobacteriota</taxon>
        <taxon>Desulfuromonadia</taxon>
        <taxon>Geobacterales</taxon>
        <taxon>Geobacteraceae</taxon>
        <taxon>Geotalea</taxon>
    </lineage>
</organism>
<proteinExistence type="predicted"/>
<dbReference type="KEGG" id="geo:Geob_1207"/>